<gene>
    <name evidence="1" type="ORF">Cni_G06600</name>
</gene>
<dbReference type="AlphaFoldDB" id="A0AAQ3JZL5"/>
<reference evidence="1 2" key="1">
    <citation type="submission" date="2023-10" db="EMBL/GenBank/DDBJ databases">
        <title>Chromosome-scale genome assembly provides insights into flower coloration mechanisms of Canna indica.</title>
        <authorList>
            <person name="Li C."/>
        </authorList>
    </citation>
    <scope>NUCLEOTIDE SEQUENCE [LARGE SCALE GENOMIC DNA]</scope>
    <source>
        <tissue evidence="1">Flower</tissue>
    </source>
</reference>
<dbReference type="PANTHER" id="PTHR33710:SF71">
    <property type="entry name" value="ENDONUCLEASE_EXONUCLEASE_PHOSPHATASE DOMAIN-CONTAINING PROTEIN"/>
    <property type="match status" value="1"/>
</dbReference>
<evidence type="ECO:0000313" key="2">
    <source>
        <dbReference type="Proteomes" id="UP001327560"/>
    </source>
</evidence>
<dbReference type="Gene3D" id="3.60.10.10">
    <property type="entry name" value="Endonuclease/exonuclease/phosphatase"/>
    <property type="match status" value="1"/>
</dbReference>
<proteinExistence type="predicted"/>
<protein>
    <submittedName>
        <fullName evidence="1">Uncharacterized protein</fullName>
    </submittedName>
</protein>
<organism evidence="1 2">
    <name type="scientific">Canna indica</name>
    <name type="common">Indian-shot</name>
    <dbReference type="NCBI Taxonomy" id="4628"/>
    <lineage>
        <taxon>Eukaryota</taxon>
        <taxon>Viridiplantae</taxon>
        <taxon>Streptophyta</taxon>
        <taxon>Embryophyta</taxon>
        <taxon>Tracheophyta</taxon>
        <taxon>Spermatophyta</taxon>
        <taxon>Magnoliopsida</taxon>
        <taxon>Liliopsida</taxon>
        <taxon>Zingiberales</taxon>
        <taxon>Cannaceae</taxon>
        <taxon>Canna</taxon>
    </lineage>
</organism>
<dbReference type="Proteomes" id="UP001327560">
    <property type="component" value="Chromosome 2"/>
</dbReference>
<sequence length="178" mass="20759">MLFTLLSPYISNSQPFLFSTIYANTNPSIKNHLWLKLYQFDLSLYPWRVVGDFNCILDAQDKKGGLEFKVNQPIRAFRSFIVDTNLIDLGYNGSKFTWCNNRKATKESLLDLIYVLLIRLGCTSMVKHLTRNASDHNPLLLELNPKGSIRNKLFKFQNFWTSYNESFTIVQDSWPKTF</sequence>
<keyword evidence="2" id="KW-1185">Reference proteome</keyword>
<dbReference type="PANTHER" id="PTHR33710">
    <property type="entry name" value="BNAC02G09200D PROTEIN"/>
    <property type="match status" value="1"/>
</dbReference>
<dbReference type="SUPFAM" id="SSF56219">
    <property type="entry name" value="DNase I-like"/>
    <property type="match status" value="1"/>
</dbReference>
<name>A0AAQ3JZL5_9LILI</name>
<evidence type="ECO:0000313" key="1">
    <source>
        <dbReference type="EMBL" id="WOK97892.1"/>
    </source>
</evidence>
<dbReference type="InterPro" id="IPR036691">
    <property type="entry name" value="Endo/exonu/phosph_ase_sf"/>
</dbReference>
<dbReference type="EMBL" id="CP136891">
    <property type="protein sequence ID" value="WOK97892.1"/>
    <property type="molecule type" value="Genomic_DNA"/>
</dbReference>
<accession>A0AAQ3JZL5</accession>